<gene>
    <name evidence="2" type="ORF">C8J26_0031</name>
</gene>
<dbReference type="EMBL" id="QAOG01000001">
    <property type="protein sequence ID" value="PTQ61765.1"/>
    <property type="molecule type" value="Genomic_DNA"/>
</dbReference>
<proteinExistence type="predicted"/>
<sequence>MIPPMAETPMTEAARAWWTTRWFAAIAVLAAFIPLLWPDVAPLTDLPGHIGRYRILAEAGIGPLAQHYAVRWAVIGNLGVDLIVLALHPILDVEPATRLVVMAIPPLTVAAMLWVGYEAHGRIPVAAGFALPLAFAYPFQLGFVNFCLSAAMALAGLALWIRLARTRPTWVRLAVLVPYAGLTWLCHTFGWAMLGLFVIGAEWSQRMERGEPWHVAAIRAGAMALPMAWPVAIVIAGGGDRLAGATGDWFNWSTKAVWIASMLHERWKAYDIAGVTLIACLSWAAIRSPRLAVVGVLRLPALFGLIAFLVLPLTLQGGAGVDMRVLPFATALWLLAIHTRPGHDGLARRIAALGTAFFVMRLATTTIAFAVLSQGQADAAKATVALPRGAAVLVLVNEPSFQTWAGPRLSHIAGLAIARKRVFDNEQWVLPGQQLIHPLHPSAMPFDRDPTQIVLPPEDHRVTIDFDTAIARFDRCTFSRVWTIDFPVGRARAADLIPIWSDGRSAVYSVASRRPGCLSSAPLRR</sequence>
<protein>
    <submittedName>
        <fullName evidence="2">Uncharacterized protein</fullName>
    </submittedName>
</protein>
<evidence type="ECO:0000313" key="3">
    <source>
        <dbReference type="Proteomes" id="UP000244189"/>
    </source>
</evidence>
<organism evidence="2 3">
    <name type="scientific">Sphingomonas aurantiaca</name>
    <dbReference type="NCBI Taxonomy" id="185949"/>
    <lineage>
        <taxon>Bacteria</taxon>
        <taxon>Pseudomonadati</taxon>
        <taxon>Pseudomonadota</taxon>
        <taxon>Alphaproteobacteria</taxon>
        <taxon>Sphingomonadales</taxon>
        <taxon>Sphingomonadaceae</taxon>
        <taxon>Sphingomonas</taxon>
    </lineage>
</organism>
<reference evidence="2 3" key="1">
    <citation type="submission" date="2018-04" db="EMBL/GenBank/DDBJ databases">
        <title>Genomic Encyclopedia of Type Strains, Phase III (KMG-III): the genomes of soil and plant-associated and newly described type strains.</title>
        <authorList>
            <person name="Whitman W."/>
        </authorList>
    </citation>
    <scope>NUCLEOTIDE SEQUENCE [LARGE SCALE GENOMIC DNA]</scope>
    <source>
        <strain evidence="2 3">MA101b</strain>
    </source>
</reference>
<keyword evidence="3" id="KW-1185">Reference proteome</keyword>
<feature type="transmembrane region" description="Helical" evidence="1">
    <location>
        <begin position="173"/>
        <end position="201"/>
    </location>
</feature>
<evidence type="ECO:0000313" key="2">
    <source>
        <dbReference type="EMBL" id="PTQ61765.1"/>
    </source>
</evidence>
<comment type="caution">
    <text evidence="2">The sequence shown here is derived from an EMBL/GenBank/DDBJ whole genome shotgun (WGS) entry which is preliminary data.</text>
</comment>
<evidence type="ECO:0000256" key="1">
    <source>
        <dbReference type="SAM" id="Phobius"/>
    </source>
</evidence>
<feature type="transmembrane region" description="Helical" evidence="1">
    <location>
        <begin position="20"/>
        <end position="37"/>
    </location>
</feature>
<feature type="transmembrane region" description="Helical" evidence="1">
    <location>
        <begin position="350"/>
        <end position="372"/>
    </location>
</feature>
<name>A0A2T5GR28_9SPHN</name>
<keyword evidence="1" id="KW-0472">Membrane</keyword>
<dbReference type="AlphaFoldDB" id="A0A2T5GR28"/>
<feature type="transmembrane region" description="Helical" evidence="1">
    <location>
        <begin position="137"/>
        <end position="161"/>
    </location>
</feature>
<keyword evidence="1" id="KW-0812">Transmembrane</keyword>
<accession>A0A2T5GR28</accession>
<feature type="transmembrane region" description="Helical" evidence="1">
    <location>
        <begin position="213"/>
        <end position="236"/>
    </location>
</feature>
<feature type="transmembrane region" description="Helical" evidence="1">
    <location>
        <begin position="99"/>
        <end position="117"/>
    </location>
</feature>
<feature type="transmembrane region" description="Helical" evidence="1">
    <location>
        <begin position="69"/>
        <end position="87"/>
    </location>
</feature>
<feature type="transmembrane region" description="Helical" evidence="1">
    <location>
        <begin position="292"/>
        <end position="314"/>
    </location>
</feature>
<keyword evidence="1" id="KW-1133">Transmembrane helix</keyword>
<dbReference type="Proteomes" id="UP000244189">
    <property type="component" value="Unassembled WGS sequence"/>
</dbReference>